<dbReference type="Gene3D" id="3.40.50.720">
    <property type="entry name" value="NAD(P)-binding Rossmann-like Domain"/>
    <property type="match status" value="1"/>
</dbReference>
<proteinExistence type="predicted"/>
<reference evidence="3 4" key="1">
    <citation type="journal article" date="2024" name="Commun. Biol.">
        <title>Comparative genomic analysis of thermophilic fungi reveals convergent evolutionary adaptations and gene losses.</title>
        <authorList>
            <person name="Steindorff A.S."/>
            <person name="Aguilar-Pontes M.V."/>
            <person name="Robinson A.J."/>
            <person name="Andreopoulos B."/>
            <person name="LaButti K."/>
            <person name="Kuo A."/>
            <person name="Mondo S."/>
            <person name="Riley R."/>
            <person name="Otillar R."/>
            <person name="Haridas S."/>
            <person name="Lipzen A."/>
            <person name="Grimwood J."/>
            <person name="Schmutz J."/>
            <person name="Clum A."/>
            <person name="Reid I.D."/>
            <person name="Moisan M.C."/>
            <person name="Butler G."/>
            <person name="Nguyen T.T.M."/>
            <person name="Dewar K."/>
            <person name="Conant G."/>
            <person name="Drula E."/>
            <person name="Henrissat B."/>
            <person name="Hansel C."/>
            <person name="Singer S."/>
            <person name="Hutchinson M.I."/>
            <person name="de Vries R.P."/>
            <person name="Natvig D.O."/>
            <person name="Powell A.J."/>
            <person name="Tsang A."/>
            <person name="Grigoriev I.V."/>
        </authorList>
    </citation>
    <scope>NUCLEOTIDE SEQUENCE [LARGE SCALE GENOMIC DNA]</scope>
    <source>
        <strain evidence="3 4">CBS 494.80</strain>
    </source>
</reference>
<dbReference type="PANTHER" id="PTHR43647">
    <property type="entry name" value="DEHYDROGENASE"/>
    <property type="match status" value="1"/>
</dbReference>
<comment type="pathway">
    <text evidence="1">Steroid biosynthesis; zymosterol biosynthesis; zymosterol from lanosterol: step 5/6.</text>
</comment>
<evidence type="ECO:0000256" key="2">
    <source>
        <dbReference type="ARBA" id="ARBA00023621"/>
    </source>
</evidence>
<dbReference type="SUPFAM" id="SSF51735">
    <property type="entry name" value="NAD(P)-binding Rossmann-fold domains"/>
    <property type="match status" value="1"/>
</dbReference>
<dbReference type="InterPro" id="IPR051593">
    <property type="entry name" value="Ergosterol_Biosynth_ERG27"/>
</dbReference>
<accession>A0ABR4BSL5</accession>
<name>A0ABR4BSL5_9HELO</name>
<dbReference type="EC" id="1.1.1.270" evidence="2"/>
<comment type="caution">
    <text evidence="3">The sequence shown here is derived from an EMBL/GenBank/DDBJ whole genome shotgun (WGS) entry which is preliminary data.</text>
</comment>
<dbReference type="Pfam" id="PF00106">
    <property type="entry name" value="adh_short"/>
    <property type="match status" value="1"/>
</dbReference>
<gene>
    <name evidence="3" type="ORF">VTL71DRAFT_9757</name>
</gene>
<dbReference type="InterPro" id="IPR002347">
    <property type="entry name" value="SDR_fam"/>
</dbReference>
<dbReference type="PANTHER" id="PTHR43647:SF4">
    <property type="entry name" value="KETOREDUCTASE (KR) DOMAIN-CONTAINING PROTEIN"/>
    <property type="match status" value="1"/>
</dbReference>
<dbReference type="Proteomes" id="UP001595075">
    <property type="component" value="Unassembled WGS sequence"/>
</dbReference>
<sequence length="345" mass="38612">MSSSKGSILLTGPNGGIGIGFIVNFLKSPYALTHSAIYAVRDPAKATALKRTLETAPKEHKYLILAVDLTSQTSIRSFATDVNSRISSGFLAPITALMLNAGVQDISREYYTDDGFERTFFVNYLANFLLTLLLLGSMDKECGRIIYTGSTAADTSWKINDGYYSKEEQKDAITKCSVDMMAKGQEKFPDGNVEKTGQRRYALSKILLEVWMYELQRRLDADPSLKNISVLGHDPGWIGSTDIVRNGSTSLQFIFSTLRIIAKFTWLFSSNPMIRTAELNGRFLLTLCFDKEKFGEYPKAKYVDGGVLYKTVPEAENEKLQGELWEKSLEFVGLKGEETVLKEWK</sequence>
<evidence type="ECO:0000313" key="3">
    <source>
        <dbReference type="EMBL" id="KAL2060362.1"/>
    </source>
</evidence>
<keyword evidence="4" id="KW-1185">Reference proteome</keyword>
<evidence type="ECO:0000256" key="1">
    <source>
        <dbReference type="ARBA" id="ARBA00023589"/>
    </source>
</evidence>
<dbReference type="EMBL" id="JAZHXI010000023">
    <property type="protein sequence ID" value="KAL2060362.1"/>
    <property type="molecule type" value="Genomic_DNA"/>
</dbReference>
<evidence type="ECO:0000313" key="4">
    <source>
        <dbReference type="Proteomes" id="UP001595075"/>
    </source>
</evidence>
<organism evidence="3 4">
    <name type="scientific">Oculimacula yallundae</name>
    <dbReference type="NCBI Taxonomy" id="86028"/>
    <lineage>
        <taxon>Eukaryota</taxon>
        <taxon>Fungi</taxon>
        <taxon>Dikarya</taxon>
        <taxon>Ascomycota</taxon>
        <taxon>Pezizomycotina</taxon>
        <taxon>Leotiomycetes</taxon>
        <taxon>Helotiales</taxon>
        <taxon>Ploettnerulaceae</taxon>
        <taxon>Oculimacula</taxon>
    </lineage>
</organism>
<protein>
    <recommendedName>
        <fullName evidence="2">3beta-hydroxysteroid 3-dehydrogenase</fullName>
        <ecNumber evidence="2">1.1.1.270</ecNumber>
    </recommendedName>
</protein>
<dbReference type="InterPro" id="IPR036291">
    <property type="entry name" value="NAD(P)-bd_dom_sf"/>
</dbReference>